<sequence>MLVPSDTNRHQGPWCHWCQMASKTIGTRESSENLEISTNSRGRFSTVVLYSTDPQAQILGPPTRSQLLDNAAKNSCGRTPKREKKRGKKSELEERFRCGGCWVSRALVGALSFFFFLGSLSAWGVLLCSETVVGGAVLCSTHFTFTVAVDSFGSLELLYTLAYAFIKLS</sequence>
<keyword evidence="2" id="KW-1133">Transmembrane helix</keyword>
<accession>A0A8S1H4D7</accession>
<feature type="compositionally biased region" description="Basic residues" evidence="1">
    <location>
        <begin position="79"/>
        <end position="88"/>
    </location>
</feature>
<evidence type="ECO:0000313" key="4">
    <source>
        <dbReference type="Proteomes" id="UP000835052"/>
    </source>
</evidence>
<keyword evidence="2" id="KW-0472">Membrane</keyword>
<proteinExistence type="predicted"/>
<protein>
    <submittedName>
        <fullName evidence="3">Uncharacterized protein</fullName>
    </submittedName>
</protein>
<organism evidence="3 4">
    <name type="scientific">Caenorhabditis auriculariae</name>
    <dbReference type="NCBI Taxonomy" id="2777116"/>
    <lineage>
        <taxon>Eukaryota</taxon>
        <taxon>Metazoa</taxon>
        <taxon>Ecdysozoa</taxon>
        <taxon>Nematoda</taxon>
        <taxon>Chromadorea</taxon>
        <taxon>Rhabditida</taxon>
        <taxon>Rhabditina</taxon>
        <taxon>Rhabditomorpha</taxon>
        <taxon>Rhabditoidea</taxon>
        <taxon>Rhabditidae</taxon>
        <taxon>Peloderinae</taxon>
        <taxon>Caenorhabditis</taxon>
    </lineage>
</organism>
<keyword evidence="2" id="KW-0812">Transmembrane</keyword>
<keyword evidence="4" id="KW-1185">Reference proteome</keyword>
<dbReference type="AlphaFoldDB" id="A0A8S1H4D7"/>
<gene>
    <name evidence="3" type="ORF">CAUJ_LOCUS6220</name>
</gene>
<feature type="region of interest" description="Disordered" evidence="1">
    <location>
        <begin position="66"/>
        <end position="89"/>
    </location>
</feature>
<feature type="transmembrane region" description="Helical" evidence="2">
    <location>
        <begin position="143"/>
        <end position="166"/>
    </location>
</feature>
<dbReference type="Proteomes" id="UP000835052">
    <property type="component" value="Unassembled WGS sequence"/>
</dbReference>
<comment type="caution">
    <text evidence="3">The sequence shown here is derived from an EMBL/GenBank/DDBJ whole genome shotgun (WGS) entry which is preliminary data.</text>
</comment>
<evidence type="ECO:0000313" key="3">
    <source>
        <dbReference type="EMBL" id="CAD6190301.1"/>
    </source>
</evidence>
<reference evidence="3" key="1">
    <citation type="submission" date="2020-10" db="EMBL/GenBank/DDBJ databases">
        <authorList>
            <person name="Kikuchi T."/>
        </authorList>
    </citation>
    <scope>NUCLEOTIDE SEQUENCE</scope>
    <source>
        <strain evidence="3">NKZ352</strain>
    </source>
</reference>
<feature type="transmembrane region" description="Helical" evidence="2">
    <location>
        <begin position="102"/>
        <end position="123"/>
    </location>
</feature>
<feature type="compositionally biased region" description="Polar residues" evidence="1">
    <location>
        <begin position="66"/>
        <end position="77"/>
    </location>
</feature>
<dbReference type="EMBL" id="CAJGYM010000015">
    <property type="protein sequence ID" value="CAD6190301.1"/>
    <property type="molecule type" value="Genomic_DNA"/>
</dbReference>
<evidence type="ECO:0000256" key="1">
    <source>
        <dbReference type="SAM" id="MobiDB-lite"/>
    </source>
</evidence>
<name>A0A8S1H4D7_9PELO</name>
<evidence type="ECO:0000256" key="2">
    <source>
        <dbReference type="SAM" id="Phobius"/>
    </source>
</evidence>